<evidence type="ECO:0008006" key="4">
    <source>
        <dbReference type="Google" id="ProtNLM"/>
    </source>
</evidence>
<comment type="caution">
    <text evidence="2">The sequence shown here is derived from an EMBL/GenBank/DDBJ whole genome shotgun (WGS) entry which is preliminary data.</text>
</comment>
<keyword evidence="3" id="KW-1185">Reference proteome</keyword>
<reference evidence="2" key="1">
    <citation type="submission" date="2023-03" db="EMBL/GenBank/DDBJ databases">
        <title>Massive genome expansion in bonnet fungi (Mycena s.s.) driven by repeated elements and novel gene families across ecological guilds.</title>
        <authorList>
            <consortium name="Lawrence Berkeley National Laboratory"/>
            <person name="Harder C.B."/>
            <person name="Miyauchi S."/>
            <person name="Viragh M."/>
            <person name="Kuo A."/>
            <person name="Thoen E."/>
            <person name="Andreopoulos B."/>
            <person name="Lu D."/>
            <person name="Skrede I."/>
            <person name="Drula E."/>
            <person name="Henrissat B."/>
            <person name="Morin E."/>
            <person name="Kohler A."/>
            <person name="Barry K."/>
            <person name="LaButti K."/>
            <person name="Morin E."/>
            <person name="Salamov A."/>
            <person name="Lipzen A."/>
            <person name="Mereny Z."/>
            <person name="Hegedus B."/>
            <person name="Baldrian P."/>
            <person name="Stursova M."/>
            <person name="Weitz H."/>
            <person name="Taylor A."/>
            <person name="Grigoriev I.V."/>
            <person name="Nagy L.G."/>
            <person name="Martin F."/>
            <person name="Kauserud H."/>
        </authorList>
    </citation>
    <scope>NUCLEOTIDE SEQUENCE</scope>
    <source>
        <strain evidence="2">CBHHK182m</strain>
    </source>
</reference>
<dbReference type="EMBL" id="JARKIB010000273">
    <property type="protein sequence ID" value="KAJ7717722.1"/>
    <property type="molecule type" value="Genomic_DNA"/>
</dbReference>
<dbReference type="AlphaFoldDB" id="A0AAD7HCP0"/>
<dbReference type="Proteomes" id="UP001215598">
    <property type="component" value="Unassembled WGS sequence"/>
</dbReference>
<protein>
    <recommendedName>
        <fullName evidence="4">DNA helicase</fullName>
    </recommendedName>
</protein>
<name>A0AAD7HCP0_9AGAR</name>
<evidence type="ECO:0000313" key="2">
    <source>
        <dbReference type="EMBL" id="KAJ7717722.1"/>
    </source>
</evidence>
<organism evidence="2 3">
    <name type="scientific">Mycena metata</name>
    <dbReference type="NCBI Taxonomy" id="1033252"/>
    <lineage>
        <taxon>Eukaryota</taxon>
        <taxon>Fungi</taxon>
        <taxon>Dikarya</taxon>
        <taxon>Basidiomycota</taxon>
        <taxon>Agaricomycotina</taxon>
        <taxon>Agaricomycetes</taxon>
        <taxon>Agaricomycetidae</taxon>
        <taxon>Agaricales</taxon>
        <taxon>Marasmiineae</taxon>
        <taxon>Mycenaceae</taxon>
        <taxon>Mycena</taxon>
    </lineage>
</organism>
<feature type="non-terminal residue" evidence="2">
    <location>
        <position position="511"/>
    </location>
</feature>
<feature type="compositionally biased region" description="Basic and acidic residues" evidence="1">
    <location>
        <begin position="388"/>
        <end position="397"/>
    </location>
</feature>
<gene>
    <name evidence="2" type="ORF">B0H16DRAFT_1228155</name>
</gene>
<proteinExistence type="predicted"/>
<evidence type="ECO:0000256" key="1">
    <source>
        <dbReference type="SAM" id="MobiDB-lite"/>
    </source>
</evidence>
<evidence type="ECO:0000313" key="3">
    <source>
        <dbReference type="Proteomes" id="UP001215598"/>
    </source>
</evidence>
<sequence length="511" mass="57521">MRQVDTSEDDDRLRTALSNMRYAACTNEDVSFLRTRVAGFGASDPRLDSALFRNVAIITALNSQKDVINRLGARRFAQDTNQELMLFYSIDKLSARAVDKSRWKRCAQSKTSRISDRLQQKLWDAPPSSNSEHLPGKLSLCLGMPMLLRSNDATELCMTKGQEASVVGWDESVGPSGQRVLDTLFVHLDNLPSERIIEIPGLPPNVVPLVRTSCVITVLLEDDTLLSITREQVTTLLDFSITDYTAQGRSRPKNPVDLTNCRDHKAYYVALSRATTAAGTIILQDFATDKITCGMHGYLRQELRELELLDEITRLHYAGTLPRAVTGLYRRQLLRSYMKWKGNLADPAHFHPSMHSTESERDATQLNRSFDDYGEWGPSGSKNRKRSHGAEETAEPARKKKRNGYTMGPDRLSEMIRSTEQHPVGFVWDAVDHSCGYDATFTVLTNIWRENPHHWSLNFGAMSPLLSHFVIMIQEAADGLITLESARDTLRQEMHLLHPANFPYGPVGTTI</sequence>
<accession>A0AAD7HCP0</accession>
<feature type="region of interest" description="Disordered" evidence="1">
    <location>
        <begin position="374"/>
        <end position="407"/>
    </location>
</feature>